<dbReference type="InterPro" id="IPR045269">
    <property type="entry name" value="Atg1-like"/>
</dbReference>
<dbReference type="InterPro" id="IPR008271">
    <property type="entry name" value="Ser/Thr_kinase_AS"/>
</dbReference>
<dbReference type="GO" id="GO:0004674">
    <property type="term" value="F:protein serine/threonine kinase activity"/>
    <property type="evidence" value="ECO:0007669"/>
    <property type="project" value="InterPro"/>
</dbReference>
<feature type="binding site" evidence="5">
    <location>
        <position position="43"/>
    </location>
    <ligand>
        <name>ATP</name>
        <dbReference type="ChEBI" id="CHEBI:30616"/>
    </ligand>
</feature>
<dbReference type="InterPro" id="IPR000719">
    <property type="entry name" value="Prot_kinase_dom"/>
</dbReference>
<gene>
    <name evidence="7" type="ORF">TTHERM_00237360</name>
</gene>
<organism evidence="7 8">
    <name type="scientific">Tetrahymena thermophila (strain SB210)</name>
    <dbReference type="NCBI Taxonomy" id="312017"/>
    <lineage>
        <taxon>Eukaryota</taxon>
        <taxon>Sar</taxon>
        <taxon>Alveolata</taxon>
        <taxon>Ciliophora</taxon>
        <taxon>Intramacronucleata</taxon>
        <taxon>Oligohymenophorea</taxon>
        <taxon>Hymenostomatida</taxon>
        <taxon>Tetrahymenina</taxon>
        <taxon>Tetrahymenidae</taxon>
        <taxon>Tetrahymena</taxon>
    </lineage>
</organism>
<evidence type="ECO:0000256" key="5">
    <source>
        <dbReference type="PROSITE-ProRule" id="PRU10141"/>
    </source>
</evidence>
<evidence type="ECO:0000256" key="1">
    <source>
        <dbReference type="ARBA" id="ARBA00022679"/>
    </source>
</evidence>
<evidence type="ECO:0000313" key="7">
    <source>
        <dbReference type="EMBL" id="EAS04521.1"/>
    </source>
</evidence>
<reference evidence="8" key="1">
    <citation type="journal article" date="2006" name="PLoS Biol.">
        <title>Macronuclear genome sequence of the ciliate Tetrahymena thermophila, a model eukaryote.</title>
        <authorList>
            <person name="Eisen J.A."/>
            <person name="Coyne R.S."/>
            <person name="Wu M."/>
            <person name="Wu D."/>
            <person name="Thiagarajan M."/>
            <person name="Wortman J.R."/>
            <person name="Badger J.H."/>
            <person name="Ren Q."/>
            <person name="Amedeo P."/>
            <person name="Jones K.M."/>
            <person name="Tallon L.J."/>
            <person name="Delcher A.L."/>
            <person name="Salzberg S.L."/>
            <person name="Silva J.C."/>
            <person name="Haas B.J."/>
            <person name="Majoros W.H."/>
            <person name="Farzad M."/>
            <person name="Carlton J.M."/>
            <person name="Smith R.K. Jr."/>
            <person name="Garg J."/>
            <person name="Pearlman R.E."/>
            <person name="Karrer K.M."/>
            <person name="Sun L."/>
            <person name="Manning G."/>
            <person name="Elde N.C."/>
            <person name="Turkewitz A.P."/>
            <person name="Asai D.J."/>
            <person name="Wilkes D.E."/>
            <person name="Wang Y."/>
            <person name="Cai H."/>
            <person name="Collins K."/>
            <person name="Stewart B.A."/>
            <person name="Lee S.R."/>
            <person name="Wilamowska K."/>
            <person name="Weinberg Z."/>
            <person name="Ruzzo W.L."/>
            <person name="Wloga D."/>
            <person name="Gaertig J."/>
            <person name="Frankel J."/>
            <person name="Tsao C.-C."/>
            <person name="Gorovsky M.A."/>
            <person name="Keeling P.J."/>
            <person name="Waller R.F."/>
            <person name="Patron N.J."/>
            <person name="Cherry J.M."/>
            <person name="Stover N.A."/>
            <person name="Krieger C.J."/>
            <person name="del Toro C."/>
            <person name="Ryder H.F."/>
            <person name="Williamson S.C."/>
            <person name="Barbeau R.A."/>
            <person name="Hamilton E.P."/>
            <person name="Orias E."/>
        </authorList>
    </citation>
    <scope>NUCLEOTIDE SEQUENCE [LARGE SCALE GENOMIC DNA]</scope>
    <source>
        <strain evidence="8">SB210</strain>
    </source>
</reference>
<dbReference type="PROSITE" id="PS50011">
    <property type="entry name" value="PROTEIN_KINASE_DOM"/>
    <property type="match status" value="1"/>
</dbReference>
<dbReference type="AlphaFoldDB" id="I7MAG0"/>
<dbReference type="EMBL" id="GG662443">
    <property type="protein sequence ID" value="EAS04521.1"/>
    <property type="molecule type" value="Genomic_DNA"/>
</dbReference>
<dbReference type="PANTHER" id="PTHR24348">
    <property type="entry name" value="SERINE/THREONINE-PROTEIN KINASE UNC-51-RELATED"/>
    <property type="match status" value="1"/>
</dbReference>
<evidence type="ECO:0000313" key="8">
    <source>
        <dbReference type="Proteomes" id="UP000009168"/>
    </source>
</evidence>
<sequence length="531" mass="62244">MGKVKTLKDKRYLQGKTELGKGAFAIVYPGKDTHKNKLVAIKKIDAIKNKDYLDKIDQECQLHQSLLHNCHVLEFIDNFSEENYIYIITELCEFGDLDSFVNRFENRTLPEDVAKLFTNQILLGFIALYDLDIIHRDMKLQNILINKNFECKIADFGLAKSCQEIGHTYAGTPLTMAPEVLFGLEYNKKCDVWSFGCIVYAMTHGRYPFFPTGHNKRQELEDMVRDRRLEFINPQISKECKQFIDKMLKVNPEERIDLFGLFNEPWLQECSQQNYSQNIINKYLSNQLYKEVQIDNDFANEFGIVLREFINITIKYHCSILQNVYLKILNKQNQSKQEKQILYLLNLIITKITEMAILFNYNGQKVQLPLTKQQIQMFKDVITEENYQKSKLICDKISIDLQPVVQTLITSLLELAQIEIESAENFSQYKQDYDLVIKLIDLLTSNSFGIPFQVTIDEEKTNPKKLQSLENISIKEAYVRTQNEENDDQNEEDQLILQMNQNKIIFKSESKNSYEFQQESLQVIKQMIQNF</sequence>
<dbReference type="GO" id="GO:0005524">
    <property type="term" value="F:ATP binding"/>
    <property type="evidence" value="ECO:0007669"/>
    <property type="project" value="UniProtKB-UniRule"/>
</dbReference>
<dbReference type="InterPro" id="IPR011009">
    <property type="entry name" value="Kinase-like_dom_sf"/>
</dbReference>
<dbReference type="PROSITE" id="PS00108">
    <property type="entry name" value="PROTEIN_KINASE_ST"/>
    <property type="match status" value="1"/>
</dbReference>
<dbReference type="OrthoDB" id="541276at2759"/>
<feature type="domain" description="Protein kinase" evidence="6">
    <location>
        <begin position="13"/>
        <end position="267"/>
    </location>
</feature>
<evidence type="ECO:0000256" key="3">
    <source>
        <dbReference type="ARBA" id="ARBA00022777"/>
    </source>
</evidence>
<dbReference type="InParanoid" id="I7MAG0"/>
<dbReference type="InterPro" id="IPR017441">
    <property type="entry name" value="Protein_kinase_ATP_BS"/>
</dbReference>
<evidence type="ECO:0000256" key="4">
    <source>
        <dbReference type="ARBA" id="ARBA00022840"/>
    </source>
</evidence>
<dbReference type="RefSeq" id="XP_001024766.1">
    <property type="nucleotide sequence ID" value="XM_001024766.3"/>
</dbReference>
<dbReference type="GO" id="GO:0010506">
    <property type="term" value="P:regulation of autophagy"/>
    <property type="evidence" value="ECO:0007669"/>
    <property type="project" value="InterPro"/>
</dbReference>
<dbReference type="Pfam" id="PF00069">
    <property type="entry name" value="Pkinase"/>
    <property type="match status" value="1"/>
</dbReference>
<name>I7MAG0_TETTS</name>
<dbReference type="STRING" id="312017.I7MAG0"/>
<dbReference type="Gene3D" id="1.10.510.10">
    <property type="entry name" value="Transferase(Phosphotransferase) domain 1"/>
    <property type="match status" value="1"/>
</dbReference>
<accession>I7MAG0</accession>
<dbReference type="GO" id="GO:0016020">
    <property type="term" value="C:membrane"/>
    <property type="evidence" value="ECO:0007669"/>
    <property type="project" value="TreeGrafter"/>
</dbReference>
<dbReference type="SMART" id="SM00220">
    <property type="entry name" value="S_TKc"/>
    <property type="match status" value="1"/>
</dbReference>
<dbReference type="Proteomes" id="UP000009168">
    <property type="component" value="Unassembled WGS sequence"/>
</dbReference>
<dbReference type="GO" id="GO:0000045">
    <property type="term" value="P:autophagosome assembly"/>
    <property type="evidence" value="ECO:0007669"/>
    <property type="project" value="TreeGrafter"/>
</dbReference>
<keyword evidence="8" id="KW-1185">Reference proteome</keyword>
<evidence type="ECO:0000259" key="6">
    <source>
        <dbReference type="PROSITE" id="PS50011"/>
    </source>
</evidence>
<keyword evidence="2 5" id="KW-0547">Nucleotide-binding</keyword>
<keyword evidence="4 5" id="KW-0067">ATP-binding</keyword>
<dbReference type="PANTHER" id="PTHR24348:SF22">
    <property type="entry name" value="NON-SPECIFIC SERINE_THREONINE PROTEIN KINASE"/>
    <property type="match status" value="1"/>
</dbReference>
<dbReference type="eggNOG" id="KOG0575">
    <property type="taxonomic scope" value="Eukaryota"/>
</dbReference>
<dbReference type="KEGG" id="tet:TTHERM_00237360"/>
<dbReference type="GO" id="GO:0005829">
    <property type="term" value="C:cytosol"/>
    <property type="evidence" value="ECO:0007669"/>
    <property type="project" value="TreeGrafter"/>
</dbReference>
<keyword evidence="1" id="KW-0808">Transferase</keyword>
<dbReference type="GO" id="GO:0005776">
    <property type="term" value="C:autophagosome"/>
    <property type="evidence" value="ECO:0007669"/>
    <property type="project" value="TreeGrafter"/>
</dbReference>
<dbReference type="SUPFAM" id="SSF56112">
    <property type="entry name" value="Protein kinase-like (PK-like)"/>
    <property type="match status" value="1"/>
</dbReference>
<protein>
    <submittedName>
        <fullName evidence="7">Serine/Threonine kinase domain protein</fullName>
    </submittedName>
</protein>
<keyword evidence="3 7" id="KW-0418">Kinase</keyword>
<dbReference type="HOGENOM" id="CLU_513407_0_0_1"/>
<proteinExistence type="predicted"/>
<dbReference type="GeneID" id="7833690"/>
<dbReference type="PROSITE" id="PS00107">
    <property type="entry name" value="PROTEIN_KINASE_ATP"/>
    <property type="match status" value="1"/>
</dbReference>
<evidence type="ECO:0000256" key="2">
    <source>
        <dbReference type="ARBA" id="ARBA00022741"/>
    </source>
</evidence>
<dbReference type="GO" id="GO:0000407">
    <property type="term" value="C:phagophore assembly site"/>
    <property type="evidence" value="ECO:0007669"/>
    <property type="project" value="TreeGrafter"/>
</dbReference>